<dbReference type="InterPro" id="IPR038765">
    <property type="entry name" value="Papain-like_cys_pep_sf"/>
</dbReference>
<reference evidence="1 2" key="1">
    <citation type="journal article" date="2019" name="Nat. Microbiol.">
        <title>Wide diversity of methane and short-chain alkane metabolisms in uncultured archaea.</title>
        <authorList>
            <person name="Borrel G."/>
            <person name="Adam P.S."/>
            <person name="McKay L.J."/>
            <person name="Chen L.X."/>
            <person name="Sierra-Garcia I.N."/>
            <person name="Sieber C.M."/>
            <person name="Letourneur Q."/>
            <person name="Ghozlane A."/>
            <person name="Andersen G.L."/>
            <person name="Li W.J."/>
            <person name="Hallam S.J."/>
            <person name="Muyzer G."/>
            <person name="de Oliveira V.M."/>
            <person name="Inskeep W.P."/>
            <person name="Banfield J.F."/>
            <person name="Gribaldo S."/>
        </authorList>
    </citation>
    <scope>NUCLEOTIDE SEQUENCE [LARGE SCALE GENOMIC DNA]</scope>
    <source>
        <strain evidence="1">NM1b</strain>
    </source>
</reference>
<evidence type="ECO:0000313" key="1">
    <source>
        <dbReference type="EMBL" id="RZN70392.1"/>
    </source>
</evidence>
<comment type="caution">
    <text evidence="1">The sequence shown here is derived from an EMBL/GenBank/DDBJ whole genome shotgun (WGS) entry which is preliminary data.</text>
</comment>
<dbReference type="AlphaFoldDB" id="A0A520KXA6"/>
<proteinExistence type="predicted"/>
<name>A0A520KXA6_9EURY</name>
<dbReference type="Proteomes" id="UP000320766">
    <property type="component" value="Unassembled WGS sequence"/>
</dbReference>
<dbReference type="Gene3D" id="3.90.1720.10">
    <property type="entry name" value="endopeptidase domain like (from Nostoc punctiforme)"/>
    <property type="match status" value="1"/>
</dbReference>
<gene>
    <name evidence="1" type="ORF">EF807_03395</name>
</gene>
<protein>
    <recommendedName>
        <fullName evidence="3">Permuted papain-like amidase enzyme, YaeF/YiiX, C92 family</fullName>
    </recommendedName>
</protein>
<evidence type="ECO:0008006" key="3">
    <source>
        <dbReference type="Google" id="ProtNLM"/>
    </source>
</evidence>
<dbReference type="InterPro" id="IPR024453">
    <property type="entry name" value="Peptidase_C92"/>
</dbReference>
<organism evidence="1 2">
    <name type="scientific">Candidatus Methanolliviera hydrocarbonicum</name>
    <dbReference type="NCBI Taxonomy" id="2491085"/>
    <lineage>
        <taxon>Archaea</taxon>
        <taxon>Methanobacteriati</taxon>
        <taxon>Methanobacteriota</taxon>
        <taxon>Candidatus Methanoliparia</taxon>
        <taxon>Candidatus Methanoliparales</taxon>
        <taxon>Candidatus Methanollivieraceae</taxon>
        <taxon>Candidatus Methanolliviera</taxon>
    </lineage>
</organism>
<sequence>MEEEMMKEPGIVKKISGVLNNIMDHLVMGMGKAYERKHPGEKPSYGGEGNDLDLSVLEVGDVISIHPINPPELAGLLGPYMQLLLGYVGGSHWWHTAVYAGDGKIVEGWLPKVRKVDYEILHTTTDVGVYRVKTTDEIKRKAVKFCESKIGLPYNYSWTYVFTLLYPSVSHVEGDRYYCSELAWAAYKASGGPDINAYPGFNTTPPISGYAVAPQNVADGDNVELVASAGKTE</sequence>
<dbReference type="Pfam" id="PF05708">
    <property type="entry name" value="Peptidase_C92"/>
    <property type="match status" value="1"/>
</dbReference>
<dbReference type="EMBL" id="RXIL01000056">
    <property type="protein sequence ID" value="RZN70392.1"/>
    <property type="molecule type" value="Genomic_DNA"/>
</dbReference>
<accession>A0A520KXA6</accession>
<evidence type="ECO:0000313" key="2">
    <source>
        <dbReference type="Proteomes" id="UP000320766"/>
    </source>
</evidence>
<dbReference type="SUPFAM" id="SSF54001">
    <property type="entry name" value="Cysteine proteinases"/>
    <property type="match status" value="1"/>
</dbReference>